<keyword evidence="3" id="KW-1185">Reference proteome</keyword>
<dbReference type="Proteomes" id="UP001590950">
    <property type="component" value="Unassembled WGS sequence"/>
</dbReference>
<gene>
    <name evidence="2" type="ORF">N7G274_003068</name>
</gene>
<evidence type="ECO:0000313" key="3">
    <source>
        <dbReference type="Proteomes" id="UP001590950"/>
    </source>
</evidence>
<sequence>MLGFRPIKATIWDMGTSWIPRLNRDQVESKRRLLFSIYIANATIAEYIPLNTPRKAACNLRATLTNYETDDFMQNILPGVHLPGDSTDRDALPPSHQMS</sequence>
<dbReference type="EMBL" id="JBEFKJ010000009">
    <property type="protein sequence ID" value="KAL2044363.1"/>
    <property type="molecule type" value="Genomic_DNA"/>
</dbReference>
<organism evidence="2 3">
    <name type="scientific">Stereocaulon virgatum</name>
    <dbReference type="NCBI Taxonomy" id="373712"/>
    <lineage>
        <taxon>Eukaryota</taxon>
        <taxon>Fungi</taxon>
        <taxon>Dikarya</taxon>
        <taxon>Ascomycota</taxon>
        <taxon>Pezizomycotina</taxon>
        <taxon>Lecanoromycetes</taxon>
        <taxon>OSLEUM clade</taxon>
        <taxon>Lecanoromycetidae</taxon>
        <taxon>Lecanorales</taxon>
        <taxon>Lecanorineae</taxon>
        <taxon>Stereocaulaceae</taxon>
        <taxon>Stereocaulon</taxon>
    </lineage>
</organism>
<feature type="region of interest" description="Disordered" evidence="1">
    <location>
        <begin position="78"/>
        <end position="99"/>
    </location>
</feature>
<evidence type="ECO:0000256" key="1">
    <source>
        <dbReference type="SAM" id="MobiDB-lite"/>
    </source>
</evidence>
<comment type="caution">
    <text evidence="2">The sequence shown here is derived from an EMBL/GenBank/DDBJ whole genome shotgun (WGS) entry which is preliminary data.</text>
</comment>
<protein>
    <recommendedName>
        <fullName evidence="4">Transcription factor domain-containing protein</fullName>
    </recommendedName>
</protein>
<proteinExistence type="predicted"/>
<evidence type="ECO:0000313" key="2">
    <source>
        <dbReference type="EMBL" id="KAL2044363.1"/>
    </source>
</evidence>
<name>A0ABR4ALQ4_9LECA</name>
<evidence type="ECO:0008006" key="4">
    <source>
        <dbReference type="Google" id="ProtNLM"/>
    </source>
</evidence>
<reference evidence="2 3" key="1">
    <citation type="submission" date="2024-09" db="EMBL/GenBank/DDBJ databases">
        <title>Rethinking Asexuality: The Enigmatic Case of Functional Sexual Genes in Lepraria (Stereocaulaceae).</title>
        <authorList>
            <person name="Doellman M."/>
            <person name="Sun Y."/>
            <person name="Barcenas-Pena A."/>
            <person name="Lumbsch H.T."/>
            <person name="Grewe F."/>
        </authorList>
    </citation>
    <scope>NUCLEOTIDE SEQUENCE [LARGE SCALE GENOMIC DNA]</scope>
    <source>
        <strain evidence="2 3">Mercado 3170</strain>
    </source>
</reference>
<accession>A0ABR4ALQ4</accession>